<dbReference type="Proteomes" id="UP000054729">
    <property type="component" value="Unassembled WGS sequence"/>
</dbReference>
<keyword evidence="3" id="KW-1185">Reference proteome</keyword>
<feature type="transmembrane region" description="Helical" evidence="1">
    <location>
        <begin position="150"/>
        <end position="173"/>
    </location>
</feature>
<dbReference type="RefSeq" id="WP_058481909.1">
    <property type="nucleotide sequence ID" value="NZ_CAAAIQ010000014.1"/>
</dbReference>
<comment type="caution">
    <text evidence="2">The sequence shown here is derived from an EMBL/GenBank/DDBJ whole genome shotgun (WGS) entry which is preliminary data.</text>
</comment>
<evidence type="ECO:0000313" key="2">
    <source>
        <dbReference type="EMBL" id="KTD75301.1"/>
    </source>
</evidence>
<reference evidence="2 3" key="1">
    <citation type="submission" date="2015-11" db="EMBL/GenBank/DDBJ databases">
        <title>Genomic analysis of 38 Legionella species identifies large and diverse effector repertoires.</title>
        <authorList>
            <person name="Burstein D."/>
            <person name="Amaro F."/>
            <person name="Zusman T."/>
            <person name="Lifshitz Z."/>
            <person name="Cohen O."/>
            <person name="Gilbert J.A."/>
            <person name="Pupko T."/>
            <person name="Shuman H.A."/>
            <person name="Segal G."/>
        </authorList>
    </citation>
    <scope>NUCLEOTIDE SEQUENCE [LARGE SCALE GENOMIC DNA]</scope>
    <source>
        <strain evidence="2 3">ATCC 51914</strain>
    </source>
</reference>
<dbReference type="PIRSF" id="PIRSF016919">
    <property type="entry name" value="HupE_UreJ"/>
    <property type="match status" value="1"/>
</dbReference>
<feature type="transmembrane region" description="Helical" evidence="1">
    <location>
        <begin position="37"/>
        <end position="62"/>
    </location>
</feature>
<protein>
    <submittedName>
        <fullName evidence="2">HupE / UreJ protein</fullName>
    </submittedName>
</protein>
<accession>A0A0W1A1P3</accession>
<keyword evidence="1" id="KW-0472">Membrane</keyword>
<dbReference type="AlphaFoldDB" id="A0A0W1A1P3"/>
<dbReference type="STRING" id="66969.Lwal_3342"/>
<proteinExistence type="predicted"/>
<sequence>MPKSKNTSLMTFFITTLTVLIPSLACAHHAEFMQNEPFIQGLSMSIHGLDHLLFTIAVGIIAAQIGGKALWSIPLVFTIAILFAGLLNVSGLAIPLLEYGILGSLIVCAALLSLNTGLSLLLTLCLIAFFTVFQGSALMPIDGFVHNVPFFVAGCLVSALVVLSIGVGLGLVISRINSSLFRYVGVMLLVVAVVLGVYPELNVSIVDYLEA</sequence>
<evidence type="ECO:0000313" key="3">
    <source>
        <dbReference type="Proteomes" id="UP000054729"/>
    </source>
</evidence>
<name>A0A0W1A1P3_9GAMM</name>
<feature type="transmembrane region" description="Helical" evidence="1">
    <location>
        <begin position="119"/>
        <end position="138"/>
    </location>
</feature>
<organism evidence="2 3">
    <name type="scientific">Legionella waltersii</name>
    <dbReference type="NCBI Taxonomy" id="66969"/>
    <lineage>
        <taxon>Bacteria</taxon>
        <taxon>Pseudomonadati</taxon>
        <taxon>Pseudomonadota</taxon>
        <taxon>Gammaproteobacteria</taxon>
        <taxon>Legionellales</taxon>
        <taxon>Legionellaceae</taxon>
        <taxon>Legionella</taxon>
    </lineage>
</organism>
<feature type="transmembrane region" description="Helical" evidence="1">
    <location>
        <begin position="69"/>
        <end position="87"/>
    </location>
</feature>
<dbReference type="InterPro" id="IPR007038">
    <property type="entry name" value="HupE_UreJ"/>
</dbReference>
<gene>
    <name evidence="2" type="ORF">Lwal_3342</name>
</gene>
<keyword evidence="1" id="KW-0812">Transmembrane</keyword>
<dbReference type="PATRIC" id="fig|66969.6.peg.3643"/>
<dbReference type="Pfam" id="PF04955">
    <property type="entry name" value="HupE_UreJ"/>
    <property type="match status" value="1"/>
</dbReference>
<dbReference type="EMBL" id="LNZB01000060">
    <property type="protein sequence ID" value="KTD75301.1"/>
    <property type="molecule type" value="Genomic_DNA"/>
</dbReference>
<feature type="transmembrane region" description="Helical" evidence="1">
    <location>
        <begin position="180"/>
        <end position="198"/>
    </location>
</feature>
<evidence type="ECO:0000256" key="1">
    <source>
        <dbReference type="SAM" id="Phobius"/>
    </source>
</evidence>
<keyword evidence="1" id="KW-1133">Transmembrane helix</keyword>